<accession>A0AA87BXG8</accession>
<organism evidence="2 3">
    <name type="scientific">Vibrio coralliirubri</name>
    <dbReference type="NCBI Taxonomy" id="1516159"/>
    <lineage>
        <taxon>Bacteria</taxon>
        <taxon>Pseudomonadati</taxon>
        <taxon>Pseudomonadota</taxon>
        <taxon>Gammaproteobacteria</taxon>
        <taxon>Vibrionales</taxon>
        <taxon>Vibrionaceae</taxon>
        <taxon>Vibrio</taxon>
    </lineage>
</organism>
<dbReference type="InterPro" id="IPR031582">
    <property type="entry name" value="TadF"/>
</dbReference>
<keyword evidence="1" id="KW-1133">Transmembrane helix</keyword>
<proteinExistence type="predicted"/>
<evidence type="ECO:0000256" key="1">
    <source>
        <dbReference type="SAM" id="Phobius"/>
    </source>
</evidence>
<dbReference type="Proteomes" id="UP000041625">
    <property type="component" value="Unassembled WGS sequence"/>
</dbReference>
<dbReference type="AlphaFoldDB" id="A0AA87BXG8"/>
<dbReference type="EMBL" id="CCKJ01000032">
    <property type="protein sequence ID" value="CDT57483.1"/>
    <property type="molecule type" value="Genomic_DNA"/>
</dbReference>
<gene>
    <name evidence="2" type="ORF">VCR31J2_1270251</name>
</gene>
<reference evidence="2 3" key="1">
    <citation type="submission" date="2014-06" db="EMBL/GenBank/DDBJ databases">
        <authorList>
            <person name="Le Roux F."/>
        </authorList>
    </citation>
    <scope>NUCLEOTIDE SEQUENCE [LARGE SCALE GENOMIC DNA]</scope>
    <source>
        <strain evidence="2 3">J2-31</strain>
    </source>
</reference>
<evidence type="ECO:0000313" key="3">
    <source>
        <dbReference type="Proteomes" id="UP000041625"/>
    </source>
</evidence>
<keyword evidence="1" id="KW-0812">Transmembrane</keyword>
<evidence type="ECO:0008006" key="4">
    <source>
        <dbReference type="Google" id="ProtNLM"/>
    </source>
</evidence>
<evidence type="ECO:0000313" key="2">
    <source>
        <dbReference type="EMBL" id="CDT57483.1"/>
    </source>
</evidence>
<protein>
    <recommendedName>
        <fullName evidence="4">Membrane associated secretion system protein</fullName>
    </recommendedName>
</protein>
<dbReference type="Pfam" id="PF16964">
    <property type="entry name" value="TadF"/>
    <property type="match status" value="1"/>
</dbReference>
<feature type="transmembrane region" description="Helical" evidence="1">
    <location>
        <begin position="20"/>
        <end position="44"/>
    </location>
</feature>
<name>A0AA87BXG8_9VIBR</name>
<sequence length="186" mass="20789">MMLRKKCVLSKRRQQGSYTIELVFILVALWGVYLFGADLSYQLLARAKLDRSSFALVNVIKERTRYFEADVLAGKNLAVTNTELLEMTKVASRMLNTPVDSVAIKIESLTNKTNVAEFTSSKYRSLNCQTDSILAHADLAPVEKGVVYPLYRISLCEEQSSWFKPFFNGGTSTTVKIGSSSIMPGR</sequence>
<keyword evidence="1" id="KW-0472">Membrane</keyword>
<keyword evidence="3" id="KW-1185">Reference proteome</keyword>
<comment type="caution">
    <text evidence="2">The sequence shown here is derived from an EMBL/GenBank/DDBJ whole genome shotgun (WGS) entry which is preliminary data.</text>
</comment>